<protein>
    <submittedName>
        <fullName evidence="1">MmcQ/YjbR family DNA-binding protein</fullName>
    </submittedName>
</protein>
<reference evidence="1 2" key="1">
    <citation type="journal article" date="2016" name="Int. J. Syst. Evol. Microbiol.">
        <title>Pontibacter aydingkolensis sp. nov., isolated from soil of a salt lake.</title>
        <authorList>
            <person name="Osman G."/>
            <person name="Zhang T."/>
            <person name="Lou K."/>
            <person name="Gao Y."/>
            <person name="Chang W."/>
            <person name="Lin Q."/>
            <person name="Yang H.M."/>
            <person name="Huo X.D."/>
            <person name="Wang N."/>
        </authorList>
    </citation>
    <scope>NUCLEOTIDE SEQUENCE [LARGE SCALE GENOMIC DNA]</scope>
    <source>
        <strain evidence="1 2">KACC 19255</strain>
    </source>
</reference>
<dbReference type="PANTHER" id="PTHR35145">
    <property type="entry name" value="CYTOPLASMIC PROTEIN-RELATED"/>
    <property type="match status" value="1"/>
</dbReference>
<dbReference type="Proteomes" id="UP000813018">
    <property type="component" value="Unassembled WGS sequence"/>
</dbReference>
<proteinExistence type="predicted"/>
<keyword evidence="1" id="KW-0238">DNA-binding</keyword>
<dbReference type="InterPro" id="IPR058532">
    <property type="entry name" value="YjbR/MT2646/Rv2570-like"/>
</dbReference>
<organism evidence="1 2">
    <name type="scientific">Pontibacter aydingkolensis</name>
    <dbReference type="NCBI Taxonomy" id="1911536"/>
    <lineage>
        <taxon>Bacteria</taxon>
        <taxon>Pseudomonadati</taxon>
        <taxon>Bacteroidota</taxon>
        <taxon>Cytophagia</taxon>
        <taxon>Cytophagales</taxon>
        <taxon>Hymenobacteraceae</taxon>
        <taxon>Pontibacter</taxon>
    </lineage>
</organism>
<dbReference type="InterPro" id="IPR038056">
    <property type="entry name" value="YjbR-like_sf"/>
</dbReference>
<keyword evidence="2" id="KW-1185">Reference proteome</keyword>
<dbReference type="SUPFAM" id="SSF142906">
    <property type="entry name" value="YjbR-like"/>
    <property type="match status" value="1"/>
</dbReference>
<name>A0ABS7CZH8_9BACT</name>
<accession>A0ABS7CZH8</accession>
<dbReference type="InterPro" id="IPR007351">
    <property type="entry name" value="YjbR"/>
</dbReference>
<gene>
    <name evidence="1" type="ORF">K0O23_19295</name>
</gene>
<evidence type="ECO:0000313" key="2">
    <source>
        <dbReference type="Proteomes" id="UP000813018"/>
    </source>
</evidence>
<dbReference type="RefSeq" id="WP_219879099.1">
    <property type="nucleotide sequence ID" value="NZ_JAHYXK010000030.1"/>
</dbReference>
<comment type="caution">
    <text evidence="1">The sequence shown here is derived from an EMBL/GenBank/DDBJ whole genome shotgun (WGS) entry which is preliminary data.</text>
</comment>
<dbReference type="EMBL" id="JAHYXK010000030">
    <property type="protein sequence ID" value="MBW7469226.1"/>
    <property type="molecule type" value="Genomic_DNA"/>
</dbReference>
<dbReference type="Gene3D" id="3.90.1150.30">
    <property type="match status" value="1"/>
</dbReference>
<dbReference type="GO" id="GO:0003677">
    <property type="term" value="F:DNA binding"/>
    <property type="evidence" value="ECO:0007669"/>
    <property type="project" value="UniProtKB-KW"/>
</dbReference>
<evidence type="ECO:0000313" key="1">
    <source>
        <dbReference type="EMBL" id="MBW7469226.1"/>
    </source>
</evidence>
<dbReference type="Pfam" id="PF04237">
    <property type="entry name" value="YjbR"/>
    <property type="match status" value="1"/>
</dbReference>
<dbReference type="PANTHER" id="PTHR35145:SF1">
    <property type="entry name" value="CYTOPLASMIC PROTEIN"/>
    <property type="match status" value="1"/>
</dbReference>
<sequence length="119" mass="13438">MNIEELRDYCLAKKGVTEELPFDEDTLVFKVGGKMFALCSISEYQSGIALKCDPQKAIELREQYPNQVKPGYHMSKVHWNTVLPENGLPVQLICSWIDDSYQLVASKLTKASKTELGLL</sequence>